<feature type="transmembrane region" description="Helical" evidence="1">
    <location>
        <begin position="208"/>
        <end position="233"/>
    </location>
</feature>
<organism evidence="2 3">
    <name type="scientific">Plasmodium gonderi</name>
    <dbReference type="NCBI Taxonomy" id="77519"/>
    <lineage>
        <taxon>Eukaryota</taxon>
        <taxon>Sar</taxon>
        <taxon>Alveolata</taxon>
        <taxon>Apicomplexa</taxon>
        <taxon>Aconoidasida</taxon>
        <taxon>Haemosporida</taxon>
        <taxon>Plasmodiidae</taxon>
        <taxon>Plasmodium</taxon>
        <taxon>Plasmodium (Plasmodium)</taxon>
    </lineage>
</organism>
<feature type="transmembrane region" description="Helical" evidence="1">
    <location>
        <begin position="22"/>
        <end position="40"/>
    </location>
</feature>
<evidence type="ECO:0008006" key="4">
    <source>
        <dbReference type="Google" id="ProtNLM"/>
    </source>
</evidence>
<proteinExistence type="predicted"/>
<evidence type="ECO:0000313" key="2">
    <source>
        <dbReference type="EMBL" id="GAW84720.1"/>
    </source>
</evidence>
<evidence type="ECO:0000313" key="3">
    <source>
        <dbReference type="Proteomes" id="UP000195521"/>
    </source>
</evidence>
<dbReference type="OrthoDB" id="10672493at2759"/>
<dbReference type="RefSeq" id="XP_028547309.1">
    <property type="nucleotide sequence ID" value="XM_028691508.1"/>
</dbReference>
<sequence length="240" mass="28349">MHIGSFISLKEKLDFVMNIRDYSYGFLCINCYIFKLLVIYRAKNIGKPYDYVETFYNNIIANDLYYHLTLNKYQLNIKSMDDVVFNNIQFLYNLYDYMYKYYSLKFSGTNDCDHANKCYALYKSRISECHSSNENAFYKAIRMFQEAYETYMFDSMCDNIPKSLKTYLIENKASILSVNPINEKSGQSDLIKIYYLDNSIHYSKSRSILSIIGLPIIAIFGIVFTFTIFIQVINSMYEKI</sequence>
<keyword evidence="1" id="KW-0812">Transmembrane</keyword>
<dbReference type="GeneID" id="39745528"/>
<dbReference type="EMBL" id="BDQF01000688">
    <property type="protein sequence ID" value="GAW84720.1"/>
    <property type="molecule type" value="Genomic_DNA"/>
</dbReference>
<keyword evidence="3" id="KW-1185">Reference proteome</keyword>
<gene>
    <name evidence="2" type="ORF">PGO_004600</name>
</gene>
<keyword evidence="1" id="KW-1133">Transmembrane helix</keyword>
<dbReference type="AlphaFoldDB" id="A0A1Y1JR47"/>
<keyword evidence="1" id="KW-0472">Membrane</keyword>
<protein>
    <recommendedName>
        <fullName evidence="4">Variable surface protein</fullName>
    </recommendedName>
</protein>
<comment type="caution">
    <text evidence="2">The sequence shown here is derived from an EMBL/GenBank/DDBJ whole genome shotgun (WGS) entry which is preliminary data.</text>
</comment>
<dbReference type="Proteomes" id="UP000195521">
    <property type="component" value="Unassembled WGS sequence"/>
</dbReference>
<reference evidence="3" key="1">
    <citation type="submission" date="2017-04" db="EMBL/GenBank/DDBJ databases">
        <title>Plasmodium gonderi genome.</title>
        <authorList>
            <person name="Arisue N."/>
            <person name="Honma H."/>
            <person name="Kawai S."/>
            <person name="Tougan T."/>
            <person name="Tanabe K."/>
            <person name="Horii T."/>
        </authorList>
    </citation>
    <scope>NUCLEOTIDE SEQUENCE [LARGE SCALE GENOMIC DNA]</scope>
    <source>
        <strain evidence="3">ATCC 30045</strain>
    </source>
</reference>
<evidence type="ECO:0000256" key="1">
    <source>
        <dbReference type="SAM" id="Phobius"/>
    </source>
</evidence>
<accession>A0A1Y1JR47</accession>
<name>A0A1Y1JR47_PLAGO</name>